<dbReference type="Gene3D" id="1.10.287.210">
    <property type="match status" value="1"/>
</dbReference>
<evidence type="ECO:0000256" key="8">
    <source>
        <dbReference type="ARBA" id="ARBA00022989"/>
    </source>
</evidence>
<keyword evidence="11" id="KW-1015">Disulfide bond</keyword>
<organism evidence="14 15">
    <name type="scientific">Ranitomeya imitator</name>
    <name type="common">mimic poison frog</name>
    <dbReference type="NCBI Taxonomy" id="111125"/>
    <lineage>
        <taxon>Eukaryota</taxon>
        <taxon>Metazoa</taxon>
        <taxon>Chordata</taxon>
        <taxon>Craniata</taxon>
        <taxon>Vertebrata</taxon>
        <taxon>Euteleostomi</taxon>
        <taxon>Amphibia</taxon>
        <taxon>Batrachia</taxon>
        <taxon>Anura</taxon>
        <taxon>Neobatrachia</taxon>
        <taxon>Hyloidea</taxon>
        <taxon>Dendrobatidae</taxon>
        <taxon>Dendrobatinae</taxon>
        <taxon>Ranitomeya</taxon>
    </lineage>
</organism>
<dbReference type="PANTHER" id="PTHR10424:SF81">
    <property type="entry name" value="ERVV2 PROTEIN"/>
    <property type="match status" value="1"/>
</dbReference>
<evidence type="ECO:0000256" key="4">
    <source>
        <dbReference type="ARBA" id="ARBA00022511"/>
    </source>
</evidence>
<comment type="subcellular location">
    <subcellularLocation>
        <location evidence="1">Host cell membrane</location>
        <topology evidence="1">Single-pass type I membrane protein</topology>
    </subcellularLocation>
    <subcellularLocation>
        <location evidence="2">Host endomembrane system</location>
        <topology evidence="2">Peripheral membrane protein</topology>
    </subcellularLocation>
    <subcellularLocation>
        <location evidence="3">Virion membrane</location>
        <topology evidence="3">Single-pass type I membrane protein</topology>
    </subcellularLocation>
</comment>
<keyword evidence="5" id="KW-0945">Host-virus interaction</keyword>
<gene>
    <name evidence="14" type="ORF">RIMI_LOCUS3814966</name>
</gene>
<keyword evidence="8" id="KW-1133">Transmembrane helix</keyword>
<evidence type="ECO:0000256" key="5">
    <source>
        <dbReference type="ARBA" id="ARBA00022581"/>
    </source>
</evidence>
<dbReference type="EMBL" id="CAUEEQ010005869">
    <property type="protein sequence ID" value="CAJ0929408.1"/>
    <property type="molecule type" value="Genomic_DNA"/>
</dbReference>
<evidence type="ECO:0000256" key="1">
    <source>
        <dbReference type="ARBA" id="ARBA00004402"/>
    </source>
</evidence>
<keyword evidence="13" id="KW-0449">Lipoprotein</keyword>
<evidence type="ECO:0000256" key="6">
    <source>
        <dbReference type="ARBA" id="ARBA00022692"/>
    </source>
</evidence>
<comment type="caution">
    <text evidence="14">The sequence shown here is derived from an EMBL/GenBank/DDBJ whole genome shotgun (WGS) entry which is preliminary data.</text>
</comment>
<evidence type="ECO:0000256" key="13">
    <source>
        <dbReference type="ARBA" id="ARBA00023288"/>
    </source>
</evidence>
<keyword evidence="7" id="KW-1043">Host membrane</keyword>
<keyword evidence="9" id="KW-0472">Membrane</keyword>
<evidence type="ECO:0000256" key="11">
    <source>
        <dbReference type="ARBA" id="ARBA00023157"/>
    </source>
</evidence>
<evidence type="ECO:0000313" key="15">
    <source>
        <dbReference type="Proteomes" id="UP001176940"/>
    </source>
</evidence>
<dbReference type="Proteomes" id="UP001176940">
    <property type="component" value="Unassembled WGS sequence"/>
</dbReference>
<sequence length="423" mass="47173">MTLSRRKVLKPCDTIGQCNPLVLNLENPQPGDSGTYLLGTYVNGVCASCAHLGQFILADIKEMSPKDKNKLSNPLMSGIQKLNKMTAIANPTFEDILAIETGYTETNLWLKWMKYTANQYNKSNCFVCAGARPHLGSVPLDLPPDVEKCFLSLFTNKSLDETNCENWKKKYPIVTKTPNPGQGITIYPGKYTCYTNTEGSIFLGNFTKGYCSRYSNATRGDLINQTQSISDIFWICGDMKIRTHLEGEWLGECTLAKAIMPFYIATEGEEALTSENLHRTKRETNVEPKGSFDPHIYIDAIGVPRGVPDEFKARDQVKAGFESFILPLVTINKNVDWINYIYYNQQRFVNYTREALQGLADQLGPTSIMAFQNRMALDMILAEKGGVCKMVKSACCTYIPDNTGPTGKVTVAIKKAEFPTEGI</sequence>
<evidence type="ECO:0000256" key="10">
    <source>
        <dbReference type="ARBA" id="ARBA00023139"/>
    </source>
</evidence>
<keyword evidence="10" id="KW-0564">Palmitate</keyword>
<protein>
    <submittedName>
        <fullName evidence="14">Uncharacterized protein</fullName>
    </submittedName>
</protein>
<dbReference type="SUPFAM" id="SSF58069">
    <property type="entry name" value="Virus ectodomain"/>
    <property type="match status" value="1"/>
</dbReference>
<dbReference type="InterPro" id="IPR018154">
    <property type="entry name" value="TLV/ENV_coat_polyprotein"/>
</dbReference>
<name>A0ABN9KZL3_9NEOB</name>
<proteinExistence type="predicted"/>
<reference evidence="14" key="1">
    <citation type="submission" date="2023-07" db="EMBL/GenBank/DDBJ databases">
        <authorList>
            <person name="Stuckert A."/>
        </authorList>
    </citation>
    <scope>NUCLEOTIDE SEQUENCE</scope>
</reference>
<accession>A0ABN9KZL3</accession>
<evidence type="ECO:0000313" key="14">
    <source>
        <dbReference type="EMBL" id="CAJ0929408.1"/>
    </source>
</evidence>
<keyword evidence="6" id="KW-0812">Transmembrane</keyword>
<evidence type="ECO:0000256" key="9">
    <source>
        <dbReference type="ARBA" id="ARBA00023136"/>
    </source>
</evidence>
<keyword evidence="12" id="KW-0325">Glycoprotein</keyword>
<keyword evidence="15" id="KW-1185">Reference proteome</keyword>
<keyword evidence="4" id="KW-1032">Host cell membrane</keyword>
<dbReference type="PANTHER" id="PTHR10424">
    <property type="entry name" value="VIRAL ENVELOPE PROTEIN"/>
    <property type="match status" value="1"/>
</dbReference>
<evidence type="ECO:0000256" key="7">
    <source>
        <dbReference type="ARBA" id="ARBA00022870"/>
    </source>
</evidence>
<evidence type="ECO:0000256" key="12">
    <source>
        <dbReference type="ARBA" id="ARBA00023180"/>
    </source>
</evidence>
<evidence type="ECO:0000256" key="3">
    <source>
        <dbReference type="ARBA" id="ARBA00004563"/>
    </source>
</evidence>
<dbReference type="Pfam" id="PF00429">
    <property type="entry name" value="TLV_coat"/>
    <property type="match status" value="1"/>
</dbReference>
<evidence type="ECO:0000256" key="2">
    <source>
        <dbReference type="ARBA" id="ARBA00004531"/>
    </source>
</evidence>